<evidence type="ECO:0000256" key="8">
    <source>
        <dbReference type="SAM" id="MobiDB-lite"/>
    </source>
</evidence>
<evidence type="ECO:0000259" key="10">
    <source>
        <dbReference type="Pfam" id="PF05193"/>
    </source>
</evidence>
<dbReference type="PANTHER" id="PTHR43690:SF18">
    <property type="entry name" value="INSULIN-DEGRADING ENZYME-RELATED"/>
    <property type="match status" value="1"/>
</dbReference>
<evidence type="ECO:0000256" key="6">
    <source>
        <dbReference type="ARBA" id="ARBA00023049"/>
    </source>
</evidence>
<feature type="compositionally biased region" description="Low complexity" evidence="8">
    <location>
        <begin position="1"/>
        <end position="13"/>
    </location>
</feature>
<keyword evidence="6" id="KW-0482">Metalloprotease</keyword>
<dbReference type="Pfam" id="PF05193">
    <property type="entry name" value="Peptidase_M16_C"/>
    <property type="match status" value="1"/>
</dbReference>
<proteinExistence type="inferred from homology"/>
<gene>
    <name evidence="11" type="ORF">PCOR1329_LOCUS83004</name>
</gene>
<evidence type="ECO:0000259" key="9">
    <source>
        <dbReference type="Pfam" id="PF00675"/>
    </source>
</evidence>
<comment type="caution">
    <text evidence="11">The sequence shown here is derived from an EMBL/GenBank/DDBJ whole genome shotgun (WGS) entry which is preliminary data.</text>
</comment>
<organism evidence="11 12">
    <name type="scientific">Prorocentrum cordatum</name>
    <dbReference type="NCBI Taxonomy" id="2364126"/>
    <lineage>
        <taxon>Eukaryota</taxon>
        <taxon>Sar</taxon>
        <taxon>Alveolata</taxon>
        <taxon>Dinophyceae</taxon>
        <taxon>Prorocentrales</taxon>
        <taxon>Prorocentraceae</taxon>
        <taxon>Prorocentrum</taxon>
    </lineage>
</organism>
<dbReference type="InterPro" id="IPR001431">
    <property type="entry name" value="Pept_M16_Zn_BS"/>
</dbReference>
<dbReference type="InterPro" id="IPR011765">
    <property type="entry name" value="Pept_M16_N"/>
</dbReference>
<dbReference type="InterPro" id="IPR007863">
    <property type="entry name" value="Peptidase_M16_C"/>
</dbReference>
<dbReference type="Pfam" id="PF00675">
    <property type="entry name" value="Peptidase_M16"/>
    <property type="match status" value="1"/>
</dbReference>
<feature type="domain" description="Peptidase M16 C-terminal" evidence="10">
    <location>
        <begin position="246"/>
        <end position="378"/>
    </location>
</feature>
<dbReference type="PROSITE" id="PS00143">
    <property type="entry name" value="INSULINASE"/>
    <property type="match status" value="1"/>
</dbReference>
<dbReference type="EMBL" id="CAUYUJ010021988">
    <property type="protein sequence ID" value="CAK0908294.1"/>
    <property type="molecule type" value="Genomic_DNA"/>
</dbReference>
<keyword evidence="2" id="KW-0645">Protease</keyword>
<evidence type="ECO:0000256" key="5">
    <source>
        <dbReference type="ARBA" id="ARBA00022833"/>
    </source>
</evidence>
<keyword evidence="12" id="KW-1185">Reference proteome</keyword>
<evidence type="ECO:0000256" key="4">
    <source>
        <dbReference type="ARBA" id="ARBA00022801"/>
    </source>
</evidence>
<dbReference type="PANTHER" id="PTHR43690">
    <property type="entry name" value="NARDILYSIN"/>
    <property type="match status" value="1"/>
</dbReference>
<evidence type="ECO:0008006" key="13">
    <source>
        <dbReference type="Google" id="ProtNLM"/>
    </source>
</evidence>
<keyword evidence="5" id="KW-0862">Zinc</keyword>
<accession>A0ABN9Y6S1</accession>
<protein>
    <recommendedName>
        <fullName evidence="13">Insulysin</fullName>
    </recommendedName>
</protein>
<evidence type="ECO:0000256" key="3">
    <source>
        <dbReference type="ARBA" id="ARBA00022723"/>
    </source>
</evidence>
<comment type="similarity">
    <text evidence="1 7">Belongs to the peptidase M16 family.</text>
</comment>
<evidence type="ECO:0000256" key="7">
    <source>
        <dbReference type="RuleBase" id="RU004447"/>
    </source>
</evidence>
<evidence type="ECO:0000313" key="11">
    <source>
        <dbReference type="EMBL" id="CAK0908294.1"/>
    </source>
</evidence>
<evidence type="ECO:0000313" key="12">
    <source>
        <dbReference type="Proteomes" id="UP001189429"/>
    </source>
</evidence>
<keyword evidence="3" id="KW-0479">Metal-binding</keyword>
<name>A0ABN9Y6S1_9DINO</name>
<feature type="domain" description="Peptidase M16 N-terminal" evidence="9">
    <location>
        <begin position="83"/>
        <end position="217"/>
    </location>
</feature>
<feature type="non-terminal residue" evidence="11">
    <location>
        <position position="1"/>
    </location>
</feature>
<evidence type="ECO:0000256" key="2">
    <source>
        <dbReference type="ARBA" id="ARBA00022670"/>
    </source>
</evidence>
<keyword evidence="4" id="KW-0378">Hydrolase</keyword>
<feature type="region of interest" description="Disordered" evidence="8">
    <location>
        <begin position="1"/>
        <end position="34"/>
    </location>
</feature>
<dbReference type="SUPFAM" id="SSF63411">
    <property type="entry name" value="LuxS/MPP-like metallohydrolase"/>
    <property type="match status" value="2"/>
</dbReference>
<reference evidence="11" key="1">
    <citation type="submission" date="2023-10" db="EMBL/GenBank/DDBJ databases">
        <authorList>
            <person name="Chen Y."/>
            <person name="Shah S."/>
            <person name="Dougan E. K."/>
            <person name="Thang M."/>
            <person name="Chan C."/>
        </authorList>
    </citation>
    <scope>NUCLEOTIDE SEQUENCE [LARGE SCALE GENOMIC DNA]</scope>
</reference>
<dbReference type="Proteomes" id="UP001189429">
    <property type="component" value="Unassembled WGS sequence"/>
</dbReference>
<dbReference type="InterPro" id="IPR011249">
    <property type="entry name" value="Metalloenz_LuxS/M16"/>
</dbReference>
<sequence length="413" mass="44322">SSSSSSSASFAVSGQDASGGEGRDEGASGARDPSRAAVQVLAAAGGAAGGAAACSSFQPVEVEKPLTDYRQFRAARLHNNLQVLIVSDAKCDKAAAALSVKVGSLFDPKEIPGLAHFCEHMLFMGTEKYPVEDEYSSFLAKNGGFSNAYTAETVTNYFFGVKPESLDGALDRFAQFFIAPLFTESATGRELQAVDSEHSKNLQQDGWRLSQLLRNSVDPAHPLNHFMTGNSETLRDAPAKLGISVRSALLDFHRRYYSANLMCLVVVGKEDPEELLGMVQSKFSTVLDRSAVVPKDAEIGEGAIAFPPERLGRMVHVVPVSDIRSATFQFVLPGQRRHWRSKPGLYIAHLVGHEGRGSLLAALKQRGLATELHAGSSLEEAGVHISGGRTGRRVGGARPASAWGYLGERKQYQ</sequence>
<dbReference type="Gene3D" id="3.30.830.10">
    <property type="entry name" value="Metalloenzyme, LuxS/M16 peptidase-like"/>
    <property type="match status" value="2"/>
</dbReference>
<dbReference type="InterPro" id="IPR050626">
    <property type="entry name" value="Peptidase_M16"/>
</dbReference>
<evidence type="ECO:0000256" key="1">
    <source>
        <dbReference type="ARBA" id="ARBA00007261"/>
    </source>
</evidence>